<dbReference type="Proteomes" id="UP000295447">
    <property type="component" value="Unassembled WGS sequence"/>
</dbReference>
<evidence type="ECO:0000313" key="2">
    <source>
        <dbReference type="EMBL" id="TDW19401.1"/>
    </source>
</evidence>
<dbReference type="InterPro" id="IPR012296">
    <property type="entry name" value="Nuclease_put_TT1808"/>
</dbReference>
<keyword evidence="2" id="KW-0540">Nuclease</keyword>
<accession>A0A4R7ZRF7</accession>
<dbReference type="PANTHER" id="PTHR35400">
    <property type="entry name" value="SLR1083 PROTEIN"/>
    <property type="match status" value="1"/>
</dbReference>
<proteinExistence type="predicted"/>
<dbReference type="InterPro" id="IPR008538">
    <property type="entry name" value="Uma2"/>
</dbReference>
<dbReference type="SUPFAM" id="SSF52980">
    <property type="entry name" value="Restriction endonuclease-like"/>
    <property type="match status" value="1"/>
</dbReference>
<dbReference type="EMBL" id="SODF01000002">
    <property type="protein sequence ID" value="TDW19401.1"/>
    <property type="molecule type" value="Genomic_DNA"/>
</dbReference>
<dbReference type="OrthoDB" id="9799703at2"/>
<dbReference type="RefSeq" id="WP_134122272.1">
    <property type="nucleotide sequence ID" value="NZ_SODF01000002.1"/>
</dbReference>
<dbReference type="CDD" id="cd06260">
    <property type="entry name" value="DUF820-like"/>
    <property type="match status" value="1"/>
</dbReference>
<evidence type="ECO:0000313" key="3">
    <source>
        <dbReference type="Proteomes" id="UP000295447"/>
    </source>
</evidence>
<feature type="domain" description="Putative restriction endonuclease" evidence="1">
    <location>
        <begin position="14"/>
        <end position="167"/>
    </location>
</feature>
<dbReference type="Gene3D" id="3.90.1570.10">
    <property type="entry name" value="tt1808, chain A"/>
    <property type="match status" value="1"/>
</dbReference>
<keyword evidence="2" id="KW-0378">Hydrolase</keyword>
<evidence type="ECO:0000259" key="1">
    <source>
        <dbReference type="Pfam" id="PF05685"/>
    </source>
</evidence>
<dbReference type="AlphaFoldDB" id="A0A4R7ZRF7"/>
<keyword evidence="2" id="KW-0255">Endonuclease</keyword>
<name>A0A4R7ZRF7_9ACTN</name>
<dbReference type="PANTHER" id="PTHR35400:SF3">
    <property type="entry name" value="SLL1072 PROTEIN"/>
    <property type="match status" value="1"/>
</dbReference>
<sequence length="179" mass="20018">MRPIEPGEFSTADLDAAPDEGPRYELVDGVLLVTYMSSRIHQRALGNLVMQMVSACPDHLEVLYGPLEFRPNSRLALVPDLLVLPCKATTTRWVEELALAVEVVVSTTRTVDRVLKPVLYERAGVPAYWILDAEEQTLTVLELVDGVYVERDVVSGEKVFEATLPFPVRIVPAELFRVR</sequence>
<comment type="caution">
    <text evidence="2">The sequence shown here is derived from an EMBL/GenBank/DDBJ whole genome shotgun (WGS) entry which is preliminary data.</text>
</comment>
<dbReference type="GO" id="GO:0004519">
    <property type="term" value="F:endonuclease activity"/>
    <property type="evidence" value="ECO:0007669"/>
    <property type="project" value="UniProtKB-KW"/>
</dbReference>
<dbReference type="Pfam" id="PF05685">
    <property type="entry name" value="Uma2"/>
    <property type="match status" value="1"/>
</dbReference>
<gene>
    <name evidence="2" type="ORF">EV650_6008</name>
</gene>
<dbReference type="InterPro" id="IPR011335">
    <property type="entry name" value="Restrct_endonuc-II-like"/>
</dbReference>
<reference evidence="2 3" key="1">
    <citation type="submission" date="2019-03" db="EMBL/GenBank/DDBJ databases">
        <title>Genomic Encyclopedia of Type Strains, Phase III (KMG-III): the genomes of soil and plant-associated and newly described type strains.</title>
        <authorList>
            <person name="Whitman W."/>
        </authorList>
    </citation>
    <scope>NUCLEOTIDE SEQUENCE [LARGE SCALE GENOMIC DNA]</scope>
    <source>
        <strain evidence="2 3">VKM Ac-2570</strain>
    </source>
</reference>
<organism evidence="2 3">
    <name type="scientific">Kribbella kalugense</name>
    <dbReference type="NCBI Taxonomy" id="2512221"/>
    <lineage>
        <taxon>Bacteria</taxon>
        <taxon>Bacillati</taxon>
        <taxon>Actinomycetota</taxon>
        <taxon>Actinomycetes</taxon>
        <taxon>Propionibacteriales</taxon>
        <taxon>Kribbellaceae</taxon>
        <taxon>Kribbella</taxon>
    </lineage>
</organism>
<protein>
    <submittedName>
        <fullName evidence="2">Uma2 family endonuclease</fullName>
    </submittedName>
</protein>
<keyword evidence="3" id="KW-1185">Reference proteome</keyword>